<reference evidence="1" key="1">
    <citation type="submission" date="2021-02" db="EMBL/GenBank/DDBJ databases">
        <authorList>
            <person name="Syme A R."/>
            <person name="Syme A R."/>
            <person name="Moolhuijzen P."/>
        </authorList>
    </citation>
    <scope>NUCLEOTIDE SEQUENCE</scope>
    <source>
        <strain evidence="1">W1-1</strain>
    </source>
</reference>
<evidence type="ECO:0000313" key="2">
    <source>
        <dbReference type="Proteomes" id="UP000472372"/>
    </source>
</evidence>
<name>A0A6S6WAP2_9PLEO</name>
<sequence>MLTRSALFFALMHLTSAFATPTKSLRLEDLECRCLSFSTSAAPTLCTYQELVLLDWDTAYLLATNNDLKIQFASEAAVHQVLSIPRHLPTSVLRTVQEGEARPLDPSSRIQNENRIICGFGDEIERVGDDDRDSVPEIHYIGVVLGIFMLLLIVYLIAEYIWIRFVARTGSIKLEGDEKPLVADCESTPLVVALLNQGIYSTSPSSLP</sequence>
<protein>
    <submittedName>
        <fullName evidence="1">Uncharacterized protein</fullName>
    </submittedName>
</protein>
<proteinExistence type="predicted"/>
<accession>A0A6S6WAP2</accession>
<organism evidence="1 2">
    <name type="scientific">Pyrenophora teres f. teres</name>
    <dbReference type="NCBI Taxonomy" id="97479"/>
    <lineage>
        <taxon>Eukaryota</taxon>
        <taxon>Fungi</taxon>
        <taxon>Dikarya</taxon>
        <taxon>Ascomycota</taxon>
        <taxon>Pezizomycotina</taxon>
        <taxon>Dothideomycetes</taxon>
        <taxon>Pleosporomycetidae</taxon>
        <taxon>Pleosporales</taxon>
        <taxon>Pleosporineae</taxon>
        <taxon>Pleosporaceae</taxon>
        <taxon>Pyrenophora</taxon>
    </lineage>
</organism>
<dbReference type="AlphaFoldDB" id="A0A6S6WAP2"/>
<gene>
    <name evidence="1" type="ORF">PTTW11_09375</name>
</gene>
<dbReference type="Proteomes" id="UP000472372">
    <property type="component" value="Chromosome 9"/>
</dbReference>
<evidence type="ECO:0000313" key="1">
    <source>
        <dbReference type="EMBL" id="CAE7205613.1"/>
    </source>
</evidence>
<dbReference type="EMBL" id="HG992985">
    <property type="protein sequence ID" value="CAE7205613.1"/>
    <property type="molecule type" value="Genomic_DNA"/>
</dbReference>